<dbReference type="InterPro" id="IPR003152">
    <property type="entry name" value="FATC_dom"/>
</dbReference>
<dbReference type="PROSITE" id="PS50290">
    <property type="entry name" value="PI3_4_KINASE_3"/>
    <property type="match status" value="1"/>
</dbReference>
<dbReference type="STRING" id="131310.A0A0N4ZNJ7"/>
<dbReference type="SMART" id="SM00146">
    <property type="entry name" value="PI3Kc"/>
    <property type="match status" value="1"/>
</dbReference>
<dbReference type="InterPro" id="IPR011009">
    <property type="entry name" value="Kinase-like_dom_sf"/>
</dbReference>
<dbReference type="InterPro" id="IPR036940">
    <property type="entry name" value="PI3/4_kinase_cat_sf"/>
</dbReference>
<dbReference type="Proteomes" id="UP000038045">
    <property type="component" value="Unplaced"/>
</dbReference>
<dbReference type="Pfam" id="PF00454">
    <property type="entry name" value="PI3_PI4_kinase"/>
    <property type="match status" value="1"/>
</dbReference>
<dbReference type="InterPro" id="IPR000403">
    <property type="entry name" value="PI3/4_kinase_cat_dom"/>
</dbReference>
<dbReference type="SMART" id="SM01343">
    <property type="entry name" value="FATC"/>
    <property type="match status" value="1"/>
</dbReference>
<feature type="domain" description="FATC" evidence="3">
    <location>
        <begin position="1855"/>
        <end position="1891"/>
    </location>
</feature>
<evidence type="ECO:0000313" key="4">
    <source>
        <dbReference type="Proteomes" id="UP000038045"/>
    </source>
</evidence>
<dbReference type="SUPFAM" id="SSF56112">
    <property type="entry name" value="Protein kinase-like (PK-like)"/>
    <property type="match status" value="1"/>
</dbReference>
<evidence type="ECO:0000259" key="3">
    <source>
        <dbReference type="PROSITE" id="PS51190"/>
    </source>
</evidence>
<protein>
    <submittedName>
        <fullName evidence="5">Non-specific serine/threonine protein kinase</fullName>
    </submittedName>
</protein>
<evidence type="ECO:0000313" key="5">
    <source>
        <dbReference type="WBParaSite" id="PTRK_0001011000.1"/>
    </source>
</evidence>
<dbReference type="WBParaSite" id="PTRK_0001011000.1">
    <property type="protein sequence ID" value="PTRK_0001011000.1"/>
    <property type="gene ID" value="PTRK_0001011000"/>
</dbReference>
<dbReference type="InterPro" id="IPR016024">
    <property type="entry name" value="ARM-type_fold"/>
</dbReference>
<evidence type="ECO:0000259" key="2">
    <source>
        <dbReference type="PROSITE" id="PS50290"/>
    </source>
</evidence>
<accession>A0A0N4ZNJ7</accession>
<dbReference type="GO" id="GO:0005634">
    <property type="term" value="C:nucleus"/>
    <property type="evidence" value="ECO:0007669"/>
    <property type="project" value="TreeGrafter"/>
</dbReference>
<dbReference type="SUPFAM" id="SSF48371">
    <property type="entry name" value="ARM repeat"/>
    <property type="match status" value="1"/>
</dbReference>
<dbReference type="Pfam" id="PF02260">
    <property type="entry name" value="FATC"/>
    <property type="match status" value="1"/>
</dbReference>
<dbReference type="Gene3D" id="3.30.1010.10">
    <property type="entry name" value="Phosphatidylinositol 3-kinase Catalytic Subunit, Chain A, domain 4"/>
    <property type="match status" value="1"/>
</dbReference>
<keyword evidence="4" id="KW-1185">Reference proteome</keyword>
<evidence type="ECO:0000256" key="1">
    <source>
        <dbReference type="SAM" id="MobiDB-lite"/>
    </source>
</evidence>
<proteinExistence type="predicted"/>
<reference evidence="5" key="1">
    <citation type="submission" date="2017-02" db="UniProtKB">
        <authorList>
            <consortium name="WormBaseParasite"/>
        </authorList>
    </citation>
    <scope>IDENTIFICATION</scope>
</reference>
<organism evidence="4 5">
    <name type="scientific">Parastrongyloides trichosuri</name>
    <name type="common">Possum-specific nematode worm</name>
    <dbReference type="NCBI Taxonomy" id="131310"/>
    <lineage>
        <taxon>Eukaryota</taxon>
        <taxon>Metazoa</taxon>
        <taxon>Ecdysozoa</taxon>
        <taxon>Nematoda</taxon>
        <taxon>Chromadorea</taxon>
        <taxon>Rhabditida</taxon>
        <taxon>Tylenchina</taxon>
        <taxon>Panagrolaimomorpha</taxon>
        <taxon>Strongyloidoidea</taxon>
        <taxon>Strongyloididae</taxon>
        <taxon>Parastrongyloides</taxon>
    </lineage>
</organism>
<name>A0A0N4ZNJ7_PARTI</name>
<feature type="compositionally biased region" description="Basic and acidic residues" evidence="1">
    <location>
        <begin position="466"/>
        <end position="479"/>
    </location>
</feature>
<dbReference type="PANTHER" id="PTHR11139">
    <property type="entry name" value="ATAXIA TELANGIECTASIA MUTATED ATM -RELATED"/>
    <property type="match status" value="1"/>
</dbReference>
<dbReference type="InterPro" id="IPR050517">
    <property type="entry name" value="DDR_Repair_Kinase"/>
</dbReference>
<dbReference type="GO" id="GO:0004674">
    <property type="term" value="F:protein serine/threonine kinase activity"/>
    <property type="evidence" value="ECO:0007669"/>
    <property type="project" value="TreeGrafter"/>
</dbReference>
<dbReference type="PROSITE" id="PS51190">
    <property type="entry name" value="FATC"/>
    <property type="match status" value="1"/>
</dbReference>
<dbReference type="Gene3D" id="1.10.1070.11">
    <property type="entry name" value="Phosphatidylinositol 3-/4-kinase, catalytic domain"/>
    <property type="match status" value="1"/>
</dbReference>
<feature type="domain" description="PI3K/PI4K catalytic" evidence="2">
    <location>
        <begin position="1309"/>
        <end position="1664"/>
    </location>
</feature>
<feature type="region of interest" description="Disordered" evidence="1">
    <location>
        <begin position="466"/>
        <end position="490"/>
    </location>
</feature>
<sequence length="1891" mass="221260">MGSFKFDEYFEDKAYFNKFGPLTLDEETLAINLMNGAQLLIEKCQWHINDYNMEELYDTFLKVVRKCDHTQFIYLMKVLPPTFVLSYSLTKGYLPPEQTFTYSTCLVMYKDDFIRIMDFVYRKIDMGINFQRDLFLKWYFNPTDIFNVDSVGVKYPTEYWDLICVGIAMYFYNEQFNTPVGCMWKTLLFMEEVSTVLLTEINESLGIETNDGDGFLNYKMDLQEEMMEKARICDLNGEGTNNFSIDYDYSFEYKGMEHIYVDRKPLYEETILRFSLWVKIIFNVLKYFEVFPKDSTDRDSDDKVVVRNNFIRQNEEELKKAFYRIVIPVIKVAYRIGHYGTSIKLCEMILRLADKKDFYDSKPINVSDEIKDKIIEILPWMIRSYYKTSCGQSLKGIKKYFEETFCIYNLYWIEDLEDIIQGNLEKGLSSLNTKKNLFFQNHIDEICSEVASILNYYKDEKSFEKNKDDSSEISNDRKGNNYLNKGKKKKKRKIINSDRIIDSLNSWDSIPKEPLEKYSIIYDSKRFTDFIEGNVLATYECFVDLRNVALKKYNKILWQSSELLQTIGRFSLTQQSNAKSFLSSYCSYLITEDVKKRLTLRLNKVQFSEDIELPLKLVNSKILDECLSSSPIECIEIGKKVSWWLNHCGHYVHAKLASKFYLDTAHLAIKSGNENLAKDQLYHYKKAISKISKYDYPLENLYGNILSIDYDIRFKDRDVTFKHIGLMGKAISTFGEQFFEKNQLSRVIPTNVEVIENEISNINVIATNKINIDYYKKQIEREIELKGLSKAILRMGILIMENNENLQKYTECLSDPTQGSFINKLIKPYVRQFHSTIEFSDMATSVVFPSFATLASKFSPKYLKPYLMLGDYAFIKGSKNSSDYLPVTEMEEKQIKNHLSNIKKYFNDEEFKKLCLIVLSTNTISSLRNNLVNFIKQCPLYRGEAEVLSDIVMNDIPFTSLFTKILNRQSKFFTISTKAYEQYLSLVDSPHSSSEITKAVLRIYKMIVLCPQVLSRLICSIIKKVNEDVWKNILPQLIPRFSHPNRFVRETIYNILESVAKTSPHVLVFPIVVAKNNVRDEDMYFNTMNKAKFDSLKSMAKEKEKVFIAEYCTKLSNYIEEKHPGLIDSVSGFVDETKKINMLLDEKWIYVLSKCDSEMKKKYSSYCSYIKRGYDPRTSEAERIIIGKEKLKISSMMIYQALDDLYASTFNKSYECQYEKDFLASFEGIIKEAYEKYKSYKHDNDPMKAFLPFQELLKELVCLKNVRIQKMNLEDLNNKLYNMKGGIIPLPGQDKKRYNDPSFISIEKMSNNVIVIQSLTRPKKIEFYGNDGTSHCYLVKGYEDMHLDERLQQILRICNQILNNKKYKLSGDYDYSYEAKNYSVTPIGARSGLIKYVSEAVQMFTSYYSWLQKNKIKFEGEVSEEVNSIKKARHFFVGRVKRYLDINDNDKIIDINEYRTKENTRAFVRAFNEISDIVPKNIITNKIGKIIIDGDHWHHITKTYSRSVAVMSMIGWLFGLGDRHLSNIMIIYSTGEILHIDYNVCFGKFKNLKCPEKVPFRLTRNIVDVMGPLKTEGVFRESCKHVLKCLKEEHEILYNILETYAYDPLADWSSISEMKNQGEILPLDIMFAVYGRSVFEVKSFLERSFRLFKVRVMESSLMIRDFGKMICDAIENLNRMYKQENDSNGEYSQDKKEYDLECAKFNNAQKPLDNISNQIRSPLAKLSAYNNDFASLERLFFSELIPKVKKACMLIVPHEYNHNLNCERIKLLNEISELTKNSILYIKKLSAKDIVFNEENIYSLKRDSRHCDSSSQLKNEHAVSIINDVKSRFNKLFRENNDDVNKINNLTTPETSLEVERRIDTIVSNLINEATDVKNLSFMYEGWAAWV</sequence>